<sequence>MSGEKNLAVLIKEMKPYLNTGEYVFVSVSPNEAATISNKDIIGLFKETEGNTLVLERSIADKHNLSYDFIASWITLKIHSSLDAVGLTAAFSNALAKHNISCNVIAGFYHDHIFVAKSDETKTINTLNKLSAQY</sequence>
<dbReference type="InterPro" id="IPR018717">
    <property type="entry name" value="DUF2241"/>
</dbReference>
<dbReference type="Pfam" id="PF10000">
    <property type="entry name" value="ACT_3"/>
    <property type="match status" value="1"/>
</dbReference>
<dbReference type="InterPro" id="IPR045865">
    <property type="entry name" value="ACT-like_dom_sf"/>
</dbReference>
<dbReference type="Proteomes" id="UP001497527">
    <property type="component" value="Unassembled WGS sequence"/>
</dbReference>
<keyword evidence="4" id="KW-1185">Reference proteome</keyword>
<evidence type="ECO:0000313" key="3">
    <source>
        <dbReference type="EMBL" id="CAL2103874.1"/>
    </source>
</evidence>
<dbReference type="PANTHER" id="PTHR39199">
    <property type="entry name" value="BLR5128 PROTEIN"/>
    <property type="match status" value="1"/>
</dbReference>
<feature type="domain" description="DUF2241" evidence="1">
    <location>
        <begin position="2"/>
        <end position="71"/>
    </location>
</feature>
<comment type="caution">
    <text evidence="3">The sequence shown here is derived from an EMBL/GenBank/DDBJ whole genome shotgun (WGS) entry which is preliminary data.</text>
</comment>
<gene>
    <name evidence="3" type="ORF">T190423A01A_50122</name>
</gene>
<keyword evidence="3" id="KW-0418">Kinase</keyword>
<name>A0ABP1F2G3_9FLAO</name>
<evidence type="ECO:0000313" key="4">
    <source>
        <dbReference type="Proteomes" id="UP001497527"/>
    </source>
</evidence>
<dbReference type="EMBL" id="CAXJIO010000014">
    <property type="protein sequence ID" value="CAL2103874.1"/>
    <property type="molecule type" value="Genomic_DNA"/>
</dbReference>
<dbReference type="Gene3D" id="3.30.2130.10">
    <property type="entry name" value="VC0802-like"/>
    <property type="match status" value="1"/>
</dbReference>
<dbReference type="InterPro" id="IPR027795">
    <property type="entry name" value="CASTOR_ACT_dom"/>
</dbReference>
<evidence type="ECO:0000259" key="1">
    <source>
        <dbReference type="Pfam" id="PF10000"/>
    </source>
</evidence>
<dbReference type="SUPFAM" id="SSF55021">
    <property type="entry name" value="ACT-like"/>
    <property type="match status" value="2"/>
</dbReference>
<proteinExistence type="predicted"/>
<protein>
    <submittedName>
        <fullName evidence="3">Aspartate kinase</fullName>
        <ecNumber evidence="3">2.7.2.4</ecNumber>
    </submittedName>
</protein>
<organism evidence="3 4">
    <name type="scientific">Tenacibaculum polynesiense</name>
    <dbReference type="NCBI Taxonomy" id="3137857"/>
    <lineage>
        <taxon>Bacteria</taxon>
        <taxon>Pseudomonadati</taxon>
        <taxon>Bacteroidota</taxon>
        <taxon>Flavobacteriia</taxon>
        <taxon>Flavobacteriales</taxon>
        <taxon>Flavobacteriaceae</taxon>
        <taxon>Tenacibaculum</taxon>
    </lineage>
</organism>
<feature type="domain" description="CASTOR ACT" evidence="2">
    <location>
        <begin position="72"/>
        <end position="128"/>
    </location>
</feature>
<evidence type="ECO:0000259" key="2">
    <source>
        <dbReference type="Pfam" id="PF13840"/>
    </source>
</evidence>
<accession>A0ABP1F2G3</accession>
<dbReference type="PANTHER" id="PTHR39199:SF1">
    <property type="entry name" value="BLR5128 PROTEIN"/>
    <property type="match status" value="1"/>
</dbReference>
<dbReference type="Pfam" id="PF13840">
    <property type="entry name" value="ACT_7"/>
    <property type="match status" value="1"/>
</dbReference>
<dbReference type="GO" id="GO:0004072">
    <property type="term" value="F:aspartate kinase activity"/>
    <property type="evidence" value="ECO:0007669"/>
    <property type="project" value="UniProtKB-EC"/>
</dbReference>
<dbReference type="EC" id="2.7.2.4" evidence="3"/>
<reference evidence="3 4" key="1">
    <citation type="submission" date="2024-05" db="EMBL/GenBank/DDBJ databases">
        <authorList>
            <person name="Duchaud E."/>
        </authorList>
    </citation>
    <scope>NUCLEOTIDE SEQUENCE [LARGE SCALE GENOMIC DNA]</scope>
    <source>
        <strain evidence="3">Ena-SAMPLE-TAB-13-05-2024-13:56:06:370-140308</strain>
    </source>
</reference>
<keyword evidence="3" id="KW-0808">Transferase</keyword>
<dbReference type="RefSeq" id="WP_348718177.1">
    <property type="nucleotide sequence ID" value="NZ_CAXJIO010000014.1"/>
</dbReference>